<keyword evidence="2" id="KW-1185">Reference proteome</keyword>
<evidence type="ECO:0000313" key="1">
    <source>
        <dbReference type="EMBL" id="KAH3664071.1"/>
    </source>
</evidence>
<reference evidence="1" key="2">
    <citation type="submission" date="2021-01" db="EMBL/GenBank/DDBJ databases">
        <authorList>
            <person name="Schikora-Tamarit M.A."/>
        </authorList>
    </citation>
    <scope>NUCLEOTIDE SEQUENCE</scope>
    <source>
        <strain evidence="1">CBS6075</strain>
    </source>
</reference>
<dbReference type="EMBL" id="JAEUBE010000352">
    <property type="protein sequence ID" value="KAH3664071.1"/>
    <property type="molecule type" value="Genomic_DNA"/>
</dbReference>
<dbReference type="GeneID" id="70236750"/>
<gene>
    <name evidence="1" type="ORF">OGAPHI_004785</name>
</gene>
<dbReference type="RefSeq" id="XP_046060351.1">
    <property type="nucleotide sequence ID" value="XM_046205900.1"/>
</dbReference>
<name>A0A9P8T3Q8_9ASCO</name>
<accession>A0A9P8T3Q8</accession>
<protein>
    <submittedName>
        <fullName evidence="1">Uncharacterized protein</fullName>
    </submittedName>
</protein>
<dbReference type="AlphaFoldDB" id="A0A9P8T3Q8"/>
<comment type="caution">
    <text evidence="1">The sequence shown here is derived from an EMBL/GenBank/DDBJ whole genome shotgun (WGS) entry which is preliminary data.</text>
</comment>
<evidence type="ECO:0000313" key="2">
    <source>
        <dbReference type="Proteomes" id="UP000769157"/>
    </source>
</evidence>
<sequence>MCMEARKSPHVCPDGGGKWTYSLVEHLTLTPPTAELNVEDNQYDKGEALYMKTQNPVGTTKAPQKVRAMVYSRETKLAALSSWSIPAMAACPKVVEKAKNPIIKSQLRPPLWAVS</sequence>
<organism evidence="1 2">
    <name type="scientific">Ogataea philodendri</name>
    <dbReference type="NCBI Taxonomy" id="1378263"/>
    <lineage>
        <taxon>Eukaryota</taxon>
        <taxon>Fungi</taxon>
        <taxon>Dikarya</taxon>
        <taxon>Ascomycota</taxon>
        <taxon>Saccharomycotina</taxon>
        <taxon>Pichiomycetes</taxon>
        <taxon>Pichiales</taxon>
        <taxon>Pichiaceae</taxon>
        <taxon>Ogataea</taxon>
    </lineage>
</organism>
<proteinExistence type="predicted"/>
<reference evidence="1" key="1">
    <citation type="journal article" date="2021" name="Open Biol.">
        <title>Shared evolutionary footprints suggest mitochondrial oxidative damage underlies multiple complex I losses in fungi.</title>
        <authorList>
            <person name="Schikora-Tamarit M.A."/>
            <person name="Marcet-Houben M."/>
            <person name="Nosek J."/>
            <person name="Gabaldon T."/>
        </authorList>
    </citation>
    <scope>NUCLEOTIDE SEQUENCE</scope>
    <source>
        <strain evidence="1">CBS6075</strain>
    </source>
</reference>
<dbReference type="Proteomes" id="UP000769157">
    <property type="component" value="Unassembled WGS sequence"/>
</dbReference>